<proteinExistence type="predicted"/>
<comment type="caution">
    <text evidence="1">The sequence shown here is derived from an EMBL/GenBank/DDBJ whole genome shotgun (WGS) entry which is preliminary data.</text>
</comment>
<dbReference type="Proteomes" id="UP001175228">
    <property type="component" value="Unassembled WGS sequence"/>
</dbReference>
<dbReference type="AlphaFoldDB" id="A0AA39P3L0"/>
<gene>
    <name evidence="1" type="ORF">EDD18DRAFT_1365896</name>
</gene>
<name>A0AA39P3L0_9AGAR</name>
<keyword evidence="2" id="KW-1185">Reference proteome</keyword>
<protein>
    <recommendedName>
        <fullName evidence="3">Heterokaryon incompatibility domain-containing protein</fullName>
    </recommendedName>
</protein>
<evidence type="ECO:0000313" key="1">
    <source>
        <dbReference type="EMBL" id="KAK0476927.1"/>
    </source>
</evidence>
<organism evidence="1 2">
    <name type="scientific">Armillaria luteobubalina</name>
    <dbReference type="NCBI Taxonomy" id="153913"/>
    <lineage>
        <taxon>Eukaryota</taxon>
        <taxon>Fungi</taxon>
        <taxon>Dikarya</taxon>
        <taxon>Basidiomycota</taxon>
        <taxon>Agaricomycotina</taxon>
        <taxon>Agaricomycetes</taxon>
        <taxon>Agaricomycetidae</taxon>
        <taxon>Agaricales</taxon>
        <taxon>Marasmiineae</taxon>
        <taxon>Physalacriaceae</taxon>
        <taxon>Armillaria</taxon>
    </lineage>
</organism>
<accession>A0AA39P3L0</accession>
<reference evidence="1" key="1">
    <citation type="submission" date="2023-06" db="EMBL/GenBank/DDBJ databases">
        <authorList>
            <consortium name="Lawrence Berkeley National Laboratory"/>
            <person name="Ahrendt S."/>
            <person name="Sahu N."/>
            <person name="Indic B."/>
            <person name="Wong-Bajracharya J."/>
            <person name="Merenyi Z."/>
            <person name="Ke H.-M."/>
            <person name="Monk M."/>
            <person name="Kocsube S."/>
            <person name="Drula E."/>
            <person name="Lipzen A."/>
            <person name="Balint B."/>
            <person name="Henrissat B."/>
            <person name="Andreopoulos B."/>
            <person name="Martin F.M."/>
            <person name="Harder C.B."/>
            <person name="Rigling D."/>
            <person name="Ford K.L."/>
            <person name="Foster G.D."/>
            <person name="Pangilinan J."/>
            <person name="Papanicolaou A."/>
            <person name="Barry K."/>
            <person name="LaButti K."/>
            <person name="Viragh M."/>
            <person name="Koriabine M."/>
            <person name="Yan M."/>
            <person name="Riley R."/>
            <person name="Champramary S."/>
            <person name="Plett K.L."/>
            <person name="Tsai I.J."/>
            <person name="Slot J."/>
            <person name="Sipos G."/>
            <person name="Plett J."/>
            <person name="Nagy L.G."/>
            <person name="Grigoriev I.V."/>
        </authorList>
    </citation>
    <scope>NUCLEOTIDE SEQUENCE</scope>
    <source>
        <strain evidence="1">HWK02</strain>
    </source>
</reference>
<dbReference type="EMBL" id="JAUEPU010000118">
    <property type="protein sequence ID" value="KAK0476927.1"/>
    <property type="molecule type" value="Genomic_DNA"/>
</dbReference>
<evidence type="ECO:0008006" key="3">
    <source>
        <dbReference type="Google" id="ProtNLM"/>
    </source>
</evidence>
<evidence type="ECO:0000313" key="2">
    <source>
        <dbReference type="Proteomes" id="UP001175228"/>
    </source>
</evidence>
<sequence>MFTKIERSTSFASHTITVWMPINSYEWPVPIPKDADLNLIRIKMLNLGLEYTWLDVLCLRQVDGRREDLRIEEWKLDVPTIGRVYQAAEEYFNLSVCYLSGLGRPLTLKEGDLESDRSWFRRAWTQQEAAWEMEIAGGTPDGPLHAECKDGKYETELLTKFHEARQYAGSGVDEPSGQDRGTGIYGVFPWIPAYYESASLEDAWTALVHSMFGQPRAELFMSCPEPGDRGPKWRLSWNQVMTKPLLPYETDVPVAQYVDRDETVDEDWCDAECIDGFVRGLAVVEGGDIDRDGEFIVECDNGIKRFEITAAHTYPIPESTYTLIYCVCCAFPAYIVGRSLPGGRFEKVSVVETFHEELKCFTEKRRYTLI</sequence>